<reference evidence="2" key="1">
    <citation type="journal article" date="2019" name="Curr. Biol.">
        <title>Genome Sequence of Striga asiatica Provides Insight into the Evolution of Plant Parasitism.</title>
        <authorList>
            <person name="Yoshida S."/>
            <person name="Kim S."/>
            <person name="Wafula E.K."/>
            <person name="Tanskanen J."/>
            <person name="Kim Y.M."/>
            <person name="Honaas L."/>
            <person name="Yang Z."/>
            <person name="Spallek T."/>
            <person name="Conn C.E."/>
            <person name="Ichihashi Y."/>
            <person name="Cheong K."/>
            <person name="Cui S."/>
            <person name="Der J.P."/>
            <person name="Gundlach H."/>
            <person name="Jiao Y."/>
            <person name="Hori C."/>
            <person name="Ishida J.K."/>
            <person name="Kasahara H."/>
            <person name="Kiba T."/>
            <person name="Kim M.S."/>
            <person name="Koo N."/>
            <person name="Laohavisit A."/>
            <person name="Lee Y.H."/>
            <person name="Lumba S."/>
            <person name="McCourt P."/>
            <person name="Mortimer J.C."/>
            <person name="Mutuku J.M."/>
            <person name="Nomura T."/>
            <person name="Sasaki-Sekimoto Y."/>
            <person name="Seto Y."/>
            <person name="Wang Y."/>
            <person name="Wakatake T."/>
            <person name="Sakakibara H."/>
            <person name="Demura T."/>
            <person name="Yamaguchi S."/>
            <person name="Yoneyama K."/>
            <person name="Manabe R.I."/>
            <person name="Nelson D.C."/>
            <person name="Schulman A.H."/>
            <person name="Timko M.P."/>
            <person name="dePamphilis C.W."/>
            <person name="Choi D."/>
            <person name="Shirasu K."/>
        </authorList>
    </citation>
    <scope>NUCLEOTIDE SEQUENCE [LARGE SCALE GENOMIC DNA]</scope>
    <source>
        <strain evidence="2">cv. UVA1</strain>
    </source>
</reference>
<dbReference type="Proteomes" id="UP000325081">
    <property type="component" value="Unassembled WGS sequence"/>
</dbReference>
<evidence type="ECO:0000313" key="1">
    <source>
        <dbReference type="EMBL" id="GER35508.1"/>
    </source>
</evidence>
<evidence type="ECO:0000313" key="2">
    <source>
        <dbReference type="Proteomes" id="UP000325081"/>
    </source>
</evidence>
<gene>
    <name evidence="1" type="ORF">STAS_11789</name>
</gene>
<proteinExistence type="predicted"/>
<keyword evidence="2" id="KW-1185">Reference proteome</keyword>
<dbReference type="EMBL" id="BKCP01004973">
    <property type="protein sequence ID" value="GER35508.1"/>
    <property type="molecule type" value="Genomic_DNA"/>
</dbReference>
<dbReference type="AlphaFoldDB" id="A0A5A7PS72"/>
<name>A0A5A7PS72_STRAF</name>
<protein>
    <submittedName>
        <fullName evidence="1">SusC/RagA family TonB-linked outer membrane protein</fullName>
    </submittedName>
</protein>
<sequence length="160" mass="17470">MNPSNRPIVLVKPINESAHAIIPELDHATVKTRQDPWPLAMETQSFHSIALRLKLLLAVDILSTQNLGNSALALNSDSILIYPSFVLLIGLAPSGQDLPPFVHAWKPRWTSSSQMKEGLDGILERGARTSSSTPSLGLLGFGLDRILERGANKLFLIKVD</sequence>
<accession>A0A5A7PS72</accession>
<organism evidence="1 2">
    <name type="scientific">Striga asiatica</name>
    <name type="common">Asiatic witchweed</name>
    <name type="synonym">Buchnera asiatica</name>
    <dbReference type="NCBI Taxonomy" id="4170"/>
    <lineage>
        <taxon>Eukaryota</taxon>
        <taxon>Viridiplantae</taxon>
        <taxon>Streptophyta</taxon>
        <taxon>Embryophyta</taxon>
        <taxon>Tracheophyta</taxon>
        <taxon>Spermatophyta</taxon>
        <taxon>Magnoliopsida</taxon>
        <taxon>eudicotyledons</taxon>
        <taxon>Gunneridae</taxon>
        <taxon>Pentapetalae</taxon>
        <taxon>asterids</taxon>
        <taxon>lamiids</taxon>
        <taxon>Lamiales</taxon>
        <taxon>Orobanchaceae</taxon>
        <taxon>Buchnereae</taxon>
        <taxon>Striga</taxon>
    </lineage>
</organism>
<comment type="caution">
    <text evidence="1">The sequence shown here is derived from an EMBL/GenBank/DDBJ whole genome shotgun (WGS) entry which is preliminary data.</text>
</comment>